<comment type="caution">
    <text evidence="2">The sequence shown here is derived from an EMBL/GenBank/DDBJ whole genome shotgun (WGS) entry which is preliminary data.</text>
</comment>
<evidence type="ECO:0000313" key="3">
    <source>
        <dbReference type="Proteomes" id="UP001172684"/>
    </source>
</evidence>
<dbReference type="Proteomes" id="UP001172684">
    <property type="component" value="Unassembled WGS sequence"/>
</dbReference>
<organism evidence="2 3">
    <name type="scientific">Coniosporium apollinis</name>
    <dbReference type="NCBI Taxonomy" id="61459"/>
    <lineage>
        <taxon>Eukaryota</taxon>
        <taxon>Fungi</taxon>
        <taxon>Dikarya</taxon>
        <taxon>Ascomycota</taxon>
        <taxon>Pezizomycotina</taxon>
        <taxon>Dothideomycetes</taxon>
        <taxon>Dothideomycetes incertae sedis</taxon>
        <taxon>Coniosporium</taxon>
    </lineage>
</organism>
<dbReference type="EMBL" id="JAPDRL010000009">
    <property type="protein sequence ID" value="KAJ9668029.1"/>
    <property type="molecule type" value="Genomic_DNA"/>
</dbReference>
<sequence>MSSKNSNTNNSGSAGGWKSTSMTQSDASRIQSSQATRGGDMSSSGFAARAQSAGGRNANTGAGGGKGAGAGEGAGQGK</sequence>
<name>A0ABQ9P3A5_9PEZI</name>
<feature type="region of interest" description="Disordered" evidence="1">
    <location>
        <begin position="1"/>
        <end position="78"/>
    </location>
</feature>
<feature type="compositionally biased region" description="Polar residues" evidence="1">
    <location>
        <begin position="18"/>
        <end position="45"/>
    </location>
</feature>
<evidence type="ECO:0008006" key="4">
    <source>
        <dbReference type="Google" id="ProtNLM"/>
    </source>
</evidence>
<evidence type="ECO:0000256" key="1">
    <source>
        <dbReference type="SAM" id="MobiDB-lite"/>
    </source>
</evidence>
<feature type="compositionally biased region" description="Gly residues" evidence="1">
    <location>
        <begin position="61"/>
        <end position="78"/>
    </location>
</feature>
<reference evidence="2" key="1">
    <citation type="submission" date="2022-10" db="EMBL/GenBank/DDBJ databases">
        <title>Culturing micro-colonial fungi from biological soil crusts in the Mojave desert and describing Neophaeococcomyces mojavensis, and introducing the new genera and species Taxawa tesnikishii.</title>
        <authorList>
            <person name="Kurbessoian T."/>
            <person name="Stajich J.E."/>
        </authorList>
    </citation>
    <scope>NUCLEOTIDE SEQUENCE</scope>
    <source>
        <strain evidence="2">TK_1</strain>
    </source>
</reference>
<keyword evidence="3" id="KW-1185">Reference proteome</keyword>
<protein>
    <recommendedName>
        <fullName evidence="4">SMP domain-containing protein</fullName>
    </recommendedName>
</protein>
<proteinExistence type="predicted"/>
<gene>
    <name evidence="2" type="ORF">H2201_001835</name>
</gene>
<feature type="compositionally biased region" description="Low complexity" evidence="1">
    <location>
        <begin position="1"/>
        <end position="12"/>
    </location>
</feature>
<evidence type="ECO:0000313" key="2">
    <source>
        <dbReference type="EMBL" id="KAJ9668029.1"/>
    </source>
</evidence>
<accession>A0ABQ9P3A5</accession>